<dbReference type="Proteomes" id="UP000735302">
    <property type="component" value="Unassembled WGS sequence"/>
</dbReference>
<evidence type="ECO:0000313" key="9">
    <source>
        <dbReference type="Proteomes" id="UP000735302"/>
    </source>
</evidence>
<dbReference type="GO" id="GO:0008270">
    <property type="term" value="F:zinc ion binding"/>
    <property type="evidence" value="ECO:0007669"/>
    <property type="project" value="UniProtKB-KW"/>
</dbReference>
<keyword evidence="4 5" id="KW-0238">DNA-binding</keyword>
<protein>
    <submittedName>
        <fullName evidence="8">THAP domain-containing protein 5</fullName>
    </submittedName>
</protein>
<evidence type="ECO:0000256" key="6">
    <source>
        <dbReference type="SAM" id="MobiDB-lite"/>
    </source>
</evidence>
<evidence type="ECO:0000313" key="8">
    <source>
        <dbReference type="EMBL" id="GFN84207.1"/>
    </source>
</evidence>
<name>A0AAV3YPD4_9GAST</name>
<evidence type="ECO:0000256" key="1">
    <source>
        <dbReference type="ARBA" id="ARBA00022723"/>
    </source>
</evidence>
<organism evidence="8 9">
    <name type="scientific">Plakobranchus ocellatus</name>
    <dbReference type="NCBI Taxonomy" id="259542"/>
    <lineage>
        <taxon>Eukaryota</taxon>
        <taxon>Metazoa</taxon>
        <taxon>Spiralia</taxon>
        <taxon>Lophotrochozoa</taxon>
        <taxon>Mollusca</taxon>
        <taxon>Gastropoda</taxon>
        <taxon>Heterobranchia</taxon>
        <taxon>Euthyneura</taxon>
        <taxon>Panpulmonata</taxon>
        <taxon>Sacoglossa</taxon>
        <taxon>Placobranchoidea</taxon>
        <taxon>Plakobranchidae</taxon>
        <taxon>Plakobranchus</taxon>
    </lineage>
</organism>
<accession>A0AAV3YPD4</accession>
<dbReference type="EMBL" id="BLXT01001285">
    <property type="protein sequence ID" value="GFN84207.1"/>
    <property type="molecule type" value="Genomic_DNA"/>
</dbReference>
<keyword evidence="2 5" id="KW-0863">Zinc-finger</keyword>
<evidence type="ECO:0000256" key="3">
    <source>
        <dbReference type="ARBA" id="ARBA00022833"/>
    </source>
</evidence>
<gene>
    <name evidence="8" type="ORF">PoB_001071300</name>
</gene>
<dbReference type="PROSITE" id="PS50950">
    <property type="entry name" value="ZF_THAP"/>
    <property type="match status" value="1"/>
</dbReference>
<feature type="domain" description="THAP-type" evidence="7">
    <location>
        <begin position="1"/>
        <end position="65"/>
    </location>
</feature>
<dbReference type="InterPro" id="IPR006612">
    <property type="entry name" value="THAP_Znf"/>
</dbReference>
<evidence type="ECO:0000256" key="5">
    <source>
        <dbReference type="PROSITE-ProRule" id="PRU00309"/>
    </source>
</evidence>
<evidence type="ECO:0000256" key="4">
    <source>
        <dbReference type="ARBA" id="ARBA00023125"/>
    </source>
</evidence>
<keyword evidence="9" id="KW-1185">Reference proteome</keyword>
<keyword evidence="1" id="KW-0479">Metal-binding</keyword>
<dbReference type="GO" id="GO:0003677">
    <property type="term" value="F:DNA binding"/>
    <property type="evidence" value="ECO:0007669"/>
    <property type="project" value="UniProtKB-UniRule"/>
</dbReference>
<dbReference type="AlphaFoldDB" id="A0AAV3YPD4"/>
<comment type="caution">
    <text evidence="8">The sequence shown here is derived from an EMBL/GenBank/DDBJ whole genome shotgun (WGS) entry which is preliminary data.</text>
</comment>
<evidence type="ECO:0000259" key="7">
    <source>
        <dbReference type="PROSITE" id="PS50950"/>
    </source>
</evidence>
<proteinExistence type="predicted"/>
<keyword evidence="3" id="KW-0862">Zinc</keyword>
<feature type="region of interest" description="Disordered" evidence="6">
    <location>
        <begin position="76"/>
        <end position="102"/>
    </location>
</feature>
<reference evidence="8 9" key="1">
    <citation type="journal article" date="2021" name="Elife">
        <title>Chloroplast acquisition without the gene transfer in kleptoplastic sea slugs, Plakobranchus ocellatus.</title>
        <authorList>
            <person name="Maeda T."/>
            <person name="Takahashi S."/>
            <person name="Yoshida T."/>
            <person name="Shimamura S."/>
            <person name="Takaki Y."/>
            <person name="Nagai Y."/>
            <person name="Toyoda A."/>
            <person name="Suzuki Y."/>
            <person name="Arimoto A."/>
            <person name="Ishii H."/>
            <person name="Satoh N."/>
            <person name="Nishiyama T."/>
            <person name="Hasebe M."/>
            <person name="Maruyama T."/>
            <person name="Minagawa J."/>
            <person name="Obokata J."/>
            <person name="Shigenobu S."/>
        </authorList>
    </citation>
    <scope>NUCLEOTIDE SEQUENCE [LARGE SCALE GENOMIC DNA]</scope>
</reference>
<dbReference type="SUPFAM" id="SSF57716">
    <property type="entry name" value="Glucocorticoid receptor-like (DNA-binding domain)"/>
    <property type="match status" value="1"/>
</dbReference>
<sequence length="159" mass="17615">MEGVSFHFFPNPIKEEDKCRRWVHACGRKDLTLQDVTRTMTICSQHFVGGHGPTKDHPDPIPLHFTSSQVARYSKKRKAPAERSFDKATFEKSKHEEGREHGAKILKKKKCSDLLRAILTGSLDVELEERATNNQAQGADVAISAADVASASNSDSKAV</sequence>
<evidence type="ECO:0000256" key="2">
    <source>
        <dbReference type="ARBA" id="ARBA00022771"/>
    </source>
</evidence>
<feature type="compositionally biased region" description="Basic and acidic residues" evidence="6">
    <location>
        <begin position="79"/>
        <end position="102"/>
    </location>
</feature>
<dbReference type="Pfam" id="PF05485">
    <property type="entry name" value="THAP"/>
    <property type="match status" value="1"/>
</dbReference>